<evidence type="ECO:0008006" key="5">
    <source>
        <dbReference type="Google" id="ProtNLM"/>
    </source>
</evidence>
<protein>
    <recommendedName>
        <fullName evidence="5">Cystathionine gamma-synthase</fullName>
    </recommendedName>
</protein>
<dbReference type="AlphaFoldDB" id="A0A8H5MSF7"/>
<dbReference type="Gene3D" id="3.40.50.12780">
    <property type="entry name" value="N-terminal domain of ligase-like"/>
    <property type="match status" value="1"/>
</dbReference>
<dbReference type="Gene3D" id="3.90.1150.10">
    <property type="entry name" value="Aspartate Aminotransferase, domain 1"/>
    <property type="match status" value="1"/>
</dbReference>
<dbReference type="SUPFAM" id="SSF56801">
    <property type="entry name" value="Acetyl-CoA synthetase-like"/>
    <property type="match status" value="1"/>
</dbReference>
<reference evidence="3 4" key="1">
    <citation type="submission" date="2020-05" db="EMBL/GenBank/DDBJ databases">
        <title>Identification and distribution of gene clusters putatively required for synthesis of sphingolipid metabolism inhibitors in phylogenetically diverse species of the filamentous fungus Fusarium.</title>
        <authorList>
            <person name="Kim H.-S."/>
            <person name="Busman M."/>
            <person name="Brown D.W."/>
            <person name="Divon H."/>
            <person name="Uhlig S."/>
            <person name="Proctor R.H."/>
        </authorList>
    </citation>
    <scope>NUCLEOTIDE SEQUENCE [LARGE SCALE GENOMIC DNA]</scope>
    <source>
        <strain evidence="3 4">NRRL 13617</strain>
    </source>
</reference>
<dbReference type="Pfam" id="PF01053">
    <property type="entry name" value="Cys_Met_Meta_PP"/>
    <property type="match status" value="1"/>
</dbReference>
<dbReference type="Proteomes" id="UP000582016">
    <property type="component" value="Unassembled WGS sequence"/>
</dbReference>
<proteinExistence type="predicted"/>
<comment type="caution">
    <text evidence="3">The sequence shown here is derived from an EMBL/GenBank/DDBJ whole genome shotgun (WGS) entry which is preliminary data.</text>
</comment>
<dbReference type="GO" id="GO:0019346">
    <property type="term" value="P:transsulfuration"/>
    <property type="evidence" value="ECO:0007669"/>
    <property type="project" value="InterPro"/>
</dbReference>
<sequence length="1047" mass="117382">MSPSPIYSLADVLAVARMHPFYCSTRYPPDEDVIERAREEAASRYERPDLKSWPVLRKSDLYTVIERLINDTDAKNTYRHNVYTSVTGGGGGISKPLFFATDALENRRHRALFGEFLKKLGIIERGDWVLSTHHGGSLYRSLDLTLEIMENAGASVLAAGHQCPPATVVQILQEFNVNVLTGDSSQIISIVHHISTILDIKNKIKIRKVIYTSEGLSMLQRVQICKVLGPVAIYSILGSAEAGPYGASSPFLVDFDPSSNSNAFIVDTRMTIIEILPLTYAGSESDEIPEPLPDGETGAIAQTVLTRLRHPVIRYITGDIGSLHPLPQKAVDRIAKHDLPHYRHLRLQGRDHRFSFMWDGCDFQFDKLNTILSDPQSGILLWQVILDKMQPSEEISLEIRLLSGQNSGDTVHLQTLLERLKACLDVNLSNEHKFKTTFVNNALGFELSGTGRKVIRQRPTQERQGIGYYQSAMAPIARNWVYPNSLRALPLHEAHIYPPGTPHAVSSSLPTWQSVIDLATADRTELDAIEYSYPRFFFCQPIRSLVERVSQRLRFDSRDLDCYIFPSSDDTDDYAAQLQAINIEAHHVRFSSPVPGPATSTLYLAFSALLVPPGSRALVRDIWVNLGTGITTRHAEYCLDHFDKLISTSPLSRYNTVAERLPSHDPYLAEWIQRGASDLAGLKTFIARLTTSDKPGMKPMEANDVFIFPNGMNAIYNASEAIAINNPNKSVVTFGWIYPETITNLRRGQWEHVIPFKLGREEDLDQLTHMLNPNEKHIFAVFCELPSNIKLTSPNLERIRSLAKNHGLVVVCDETVGNFVNIDLLPYVDIITTSLTKIFSGAANVTGGSVIVNPNSPHYEKLYDAISSRYETVSCFPEDISVLRENSINMIERVQKADANALRVMSVFINHPAVTRVNHPSRDEEFFENYERHRRPNGGYGNVFSVVFRNRGSAEHFYDNLDICKSSSFGTNFTLAIPFVQLAAYNVQESFEKYGVPKRIIRISVGLEDPREICAKMREALKEVEKFEVGPGLSSESLGVGPYQSRT</sequence>
<dbReference type="EMBL" id="JAAOAQ010000632">
    <property type="protein sequence ID" value="KAF5538987.1"/>
    <property type="molecule type" value="Genomic_DNA"/>
</dbReference>
<comment type="cofactor">
    <cofactor evidence="1">
        <name>pyridoxal 5'-phosphate</name>
        <dbReference type="ChEBI" id="CHEBI:597326"/>
    </cofactor>
</comment>
<evidence type="ECO:0000256" key="1">
    <source>
        <dbReference type="ARBA" id="ARBA00001933"/>
    </source>
</evidence>
<organism evidence="3 4">
    <name type="scientific">Fusarium phyllophilum</name>
    <dbReference type="NCBI Taxonomy" id="47803"/>
    <lineage>
        <taxon>Eukaryota</taxon>
        <taxon>Fungi</taxon>
        <taxon>Dikarya</taxon>
        <taxon>Ascomycota</taxon>
        <taxon>Pezizomycotina</taxon>
        <taxon>Sordariomycetes</taxon>
        <taxon>Hypocreomycetidae</taxon>
        <taxon>Hypocreales</taxon>
        <taxon>Nectriaceae</taxon>
        <taxon>Fusarium</taxon>
        <taxon>Fusarium fujikuroi species complex</taxon>
    </lineage>
</organism>
<keyword evidence="2" id="KW-0663">Pyridoxal phosphate</keyword>
<dbReference type="Gene3D" id="3.40.640.10">
    <property type="entry name" value="Type I PLP-dependent aspartate aminotransferase-like (Major domain)"/>
    <property type="match status" value="1"/>
</dbReference>
<dbReference type="InterPro" id="IPR000277">
    <property type="entry name" value="Cys/Met-Metab_PyrdxlP-dep_enz"/>
</dbReference>
<dbReference type="InterPro" id="IPR015424">
    <property type="entry name" value="PyrdxlP-dep_Trfase"/>
</dbReference>
<dbReference type="InterPro" id="IPR015422">
    <property type="entry name" value="PyrdxlP-dep_Trfase_small"/>
</dbReference>
<dbReference type="InterPro" id="IPR015421">
    <property type="entry name" value="PyrdxlP-dep_Trfase_major"/>
</dbReference>
<dbReference type="InterPro" id="IPR042099">
    <property type="entry name" value="ANL_N_sf"/>
</dbReference>
<name>A0A8H5MSF7_9HYPO</name>
<evidence type="ECO:0000313" key="4">
    <source>
        <dbReference type="Proteomes" id="UP000582016"/>
    </source>
</evidence>
<evidence type="ECO:0000313" key="3">
    <source>
        <dbReference type="EMBL" id="KAF5538987.1"/>
    </source>
</evidence>
<dbReference type="PANTHER" id="PTHR42699:SF1">
    <property type="entry name" value="CYSTATHIONINE GAMMA-SYNTHASE-RELATED"/>
    <property type="match status" value="1"/>
</dbReference>
<dbReference type="PANTHER" id="PTHR42699">
    <property type="match status" value="1"/>
</dbReference>
<keyword evidence="4" id="KW-1185">Reference proteome</keyword>
<dbReference type="GO" id="GO:0003962">
    <property type="term" value="F:cystathionine gamma-synthase activity"/>
    <property type="evidence" value="ECO:0007669"/>
    <property type="project" value="TreeGrafter"/>
</dbReference>
<dbReference type="InterPro" id="IPR051750">
    <property type="entry name" value="Trans-sulfuration_enzymes"/>
</dbReference>
<dbReference type="OrthoDB" id="10047078at2759"/>
<accession>A0A8H5MSF7</accession>
<dbReference type="SUPFAM" id="SSF53383">
    <property type="entry name" value="PLP-dependent transferases"/>
    <property type="match status" value="1"/>
</dbReference>
<evidence type="ECO:0000256" key="2">
    <source>
        <dbReference type="ARBA" id="ARBA00022898"/>
    </source>
</evidence>
<gene>
    <name evidence="3" type="ORF">FPHYL_12363</name>
</gene>
<dbReference type="GO" id="GO:0030170">
    <property type="term" value="F:pyridoxal phosphate binding"/>
    <property type="evidence" value="ECO:0007669"/>
    <property type="project" value="InterPro"/>
</dbReference>